<comment type="caution">
    <text evidence="2">The sequence shown here is derived from an EMBL/GenBank/DDBJ whole genome shotgun (WGS) entry which is preliminary data.</text>
</comment>
<name>A0A178LQX2_MYCIR</name>
<dbReference type="InterPro" id="IPR052189">
    <property type="entry name" value="L-asp_N-monooxygenase_NS-form"/>
</dbReference>
<dbReference type="EMBL" id="LWCS01000036">
    <property type="protein sequence ID" value="OAN36180.1"/>
    <property type="molecule type" value="Genomic_DNA"/>
</dbReference>
<dbReference type="Pfam" id="PF13454">
    <property type="entry name" value="NAD_binding_9"/>
    <property type="match status" value="1"/>
</dbReference>
<organism evidence="2 3">
    <name type="scientific">Mycolicibacterium iranicum</name>
    <name type="common">Mycobacterium iranicum</name>
    <dbReference type="NCBI Taxonomy" id="912594"/>
    <lineage>
        <taxon>Bacteria</taxon>
        <taxon>Bacillati</taxon>
        <taxon>Actinomycetota</taxon>
        <taxon>Actinomycetes</taxon>
        <taxon>Mycobacteriales</taxon>
        <taxon>Mycobacteriaceae</taxon>
        <taxon>Mycolicibacterium</taxon>
    </lineage>
</organism>
<evidence type="ECO:0000259" key="1">
    <source>
        <dbReference type="Pfam" id="PF13454"/>
    </source>
</evidence>
<proteinExistence type="predicted"/>
<reference evidence="2 3" key="1">
    <citation type="submission" date="2016-04" db="EMBL/GenBank/DDBJ databases">
        <title>Draft Genome Sequences of Staphylococcus capitis Strain H36, S. capitis Strain H65, S. cohnii Strain H62, S. hominis Strain H69, Mycobacterium iranicum Strain H39, Plantibacter sp. Strain H53, Pseudomonas oryzihabitans Strain H72, and Microbacterium sp. Strain H83, isolated from residential settings.</title>
        <authorList>
            <person name="Lymperopoulou D."/>
            <person name="Adams R.I."/>
            <person name="Lindow S."/>
            <person name="Coil D.A."/>
            <person name="Jospin G."/>
            <person name="Eisen J.A."/>
        </authorList>
    </citation>
    <scope>NUCLEOTIDE SEQUENCE [LARGE SCALE GENOMIC DNA]</scope>
    <source>
        <strain evidence="2 3">H39</strain>
    </source>
</reference>
<evidence type="ECO:0000313" key="2">
    <source>
        <dbReference type="EMBL" id="OAN36180.1"/>
    </source>
</evidence>
<dbReference type="Gene3D" id="3.50.50.60">
    <property type="entry name" value="FAD/NAD(P)-binding domain"/>
    <property type="match status" value="1"/>
</dbReference>
<dbReference type="InterPro" id="IPR036188">
    <property type="entry name" value="FAD/NAD-bd_sf"/>
</dbReference>
<sequence length="480" mass="52899">MSTLSRSPACIAVVGGGFSGAMTAVNVARISERPLHVVVINNRGSVGRGVAYGLRRPEYLLNVAARNMSAFPDEPEHFLQWLRTRSEFELIPDVELRERFVPRQIYGDYLRSIVQHHLESPTETTRVTSEFVTGEAVDIEPRNGRAAVRLADGSSLTADRVVLATGNGPPAPLAGAQTLTTHPGWVGNPWQQWEHRLPRHDGSIAILGTGLTAVDAILTLRDVGWLGGIHAISRHGWFPHAHFRGIEYPEFPPFDVDVTTAGLDKLQVMIKQHCAILNDQDANPAIIVDKLRPHTQRIWQNFSRDEKLAFAKHHAARWNVLRHGIDPEIYAQITSSQLTGQLQVQAARITELQAAQNRIRVGLEGGKPVVADLVINATGPSTKFTATRSTLLQNLLGRGFIAPDDVDMGIDVDRDHTVLTAAGERSPWLLALGPTLRGTYWETIAVPELRVQARRAAETLLGATRADVAEESQLRLEYML</sequence>
<dbReference type="SUPFAM" id="SSF51905">
    <property type="entry name" value="FAD/NAD(P)-binding domain"/>
    <property type="match status" value="2"/>
</dbReference>
<dbReference type="PRINTS" id="PR00368">
    <property type="entry name" value="FADPNR"/>
</dbReference>
<dbReference type="InterPro" id="IPR038732">
    <property type="entry name" value="HpyO/CreE_NAD-binding"/>
</dbReference>
<accession>A0A178LQX2</accession>
<dbReference type="PANTHER" id="PTHR40254:SF1">
    <property type="entry name" value="BLR0577 PROTEIN"/>
    <property type="match status" value="1"/>
</dbReference>
<evidence type="ECO:0000313" key="3">
    <source>
        <dbReference type="Proteomes" id="UP000078396"/>
    </source>
</evidence>
<dbReference type="AlphaFoldDB" id="A0A178LQX2"/>
<gene>
    <name evidence="2" type="ORF">A4X20_25205</name>
</gene>
<dbReference type="PANTHER" id="PTHR40254">
    <property type="entry name" value="BLR0577 PROTEIN"/>
    <property type="match status" value="1"/>
</dbReference>
<feature type="domain" description="FAD-dependent urate hydroxylase HpyO/Asp monooxygenase CreE-like FAD/NAD(P)-binding" evidence="1">
    <location>
        <begin position="12"/>
        <end position="167"/>
    </location>
</feature>
<protein>
    <recommendedName>
        <fullName evidence="1">FAD-dependent urate hydroxylase HpyO/Asp monooxygenase CreE-like FAD/NAD(P)-binding domain-containing protein</fullName>
    </recommendedName>
</protein>
<dbReference type="Proteomes" id="UP000078396">
    <property type="component" value="Unassembled WGS sequence"/>
</dbReference>